<protein>
    <submittedName>
        <fullName evidence="1">Uncharacterized protein</fullName>
    </submittedName>
</protein>
<evidence type="ECO:0000313" key="1">
    <source>
        <dbReference type="EMBL" id="KAK9236271.1"/>
    </source>
</evidence>
<comment type="caution">
    <text evidence="1">The sequence shown here is derived from an EMBL/GenBank/DDBJ whole genome shotgun (WGS) entry which is preliminary data.</text>
</comment>
<evidence type="ECO:0000313" key="2">
    <source>
        <dbReference type="Proteomes" id="UP001433508"/>
    </source>
</evidence>
<proteinExistence type="predicted"/>
<reference evidence="2" key="1">
    <citation type="journal article" date="2024" name="Front. Bioeng. Biotechnol.">
        <title>Genome-scale model development and genomic sequencing of the oleaginous clade Lipomyces.</title>
        <authorList>
            <person name="Czajka J.J."/>
            <person name="Han Y."/>
            <person name="Kim J."/>
            <person name="Mondo S.J."/>
            <person name="Hofstad B.A."/>
            <person name="Robles A."/>
            <person name="Haridas S."/>
            <person name="Riley R."/>
            <person name="LaButti K."/>
            <person name="Pangilinan J."/>
            <person name="Andreopoulos W."/>
            <person name="Lipzen A."/>
            <person name="Yan J."/>
            <person name="Wang M."/>
            <person name="Ng V."/>
            <person name="Grigoriev I.V."/>
            <person name="Spatafora J.W."/>
            <person name="Magnuson J.K."/>
            <person name="Baker S.E."/>
            <person name="Pomraning K.R."/>
        </authorList>
    </citation>
    <scope>NUCLEOTIDE SEQUENCE [LARGE SCALE GENOMIC DNA]</scope>
    <source>
        <strain evidence="2">CBS 7786</strain>
    </source>
</reference>
<name>A0ACC3SY42_LIPKO</name>
<sequence>MEIAVFSSKKYDTKYLRPAIEAKGHQPHFLQSRLDDETLQLAEGYAAICIFVNDSLTARGIESLSKKGLKYVLLRSAGYNNVDLDAADKFGVKVARVPAYSPYSVAEFAVGLILMLNRNLHKAYNRVRAGNFSLEGLTGFDMRNRRIGIIGTGKIGLLTGKICRGFDSDVVCYDPYPNVDGAKEYGMRYVSLDELLETSDIISLHCPLLPSTHHMINSETLGRMKDGVMLINTSRGGLIDTVALIKALKNGKVGQVGMDVYEHEGNMYFEDSSDSILLDDVFSRLLTFHNVCITGHQAFLTREALENIAQETANNLDDFIKGVEPKGIIKK</sequence>
<dbReference type="Proteomes" id="UP001433508">
    <property type="component" value="Unassembled WGS sequence"/>
</dbReference>
<accession>A0ACC3SY42</accession>
<dbReference type="EMBL" id="MU971392">
    <property type="protein sequence ID" value="KAK9236271.1"/>
    <property type="molecule type" value="Genomic_DNA"/>
</dbReference>
<keyword evidence="2" id="KW-1185">Reference proteome</keyword>
<gene>
    <name evidence="1" type="ORF">V1525DRAFT_457812</name>
</gene>
<organism evidence="1 2">
    <name type="scientific">Lipomyces kononenkoae</name>
    <name type="common">Yeast</name>
    <dbReference type="NCBI Taxonomy" id="34357"/>
    <lineage>
        <taxon>Eukaryota</taxon>
        <taxon>Fungi</taxon>
        <taxon>Dikarya</taxon>
        <taxon>Ascomycota</taxon>
        <taxon>Saccharomycotina</taxon>
        <taxon>Lipomycetes</taxon>
        <taxon>Lipomycetales</taxon>
        <taxon>Lipomycetaceae</taxon>
        <taxon>Lipomyces</taxon>
    </lineage>
</organism>